<feature type="compositionally biased region" description="Polar residues" evidence="3">
    <location>
        <begin position="1"/>
        <end position="10"/>
    </location>
</feature>
<organism evidence="5 6">
    <name type="scientific">Rhodococcus coprophilus</name>
    <dbReference type="NCBI Taxonomy" id="38310"/>
    <lineage>
        <taxon>Bacteria</taxon>
        <taxon>Bacillati</taxon>
        <taxon>Actinomycetota</taxon>
        <taxon>Actinomycetes</taxon>
        <taxon>Mycobacteriales</taxon>
        <taxon>Nocardiaceae</taxon>
        <taxon>Rhodococcus</taxon>
    </lineage>
</organism>
<evidence type="ECO:0000256" key="3">
    <source>
        <dbReference type="SAM" id="MobiDB-lite"/>
    </source>
</evidence>
<name>A0A2X4X7K7_9NOCA</name>
<gene>
    <name evidence="5" type="primary">mas1A_1</name>
    <name evidence="5" type="ORF">NCTC10994_02223</name>
</gene>
<evidence type="ECO:0000256" key="2">
    <source>
        <dbReference type="ARBA" id="ARBA00023136"/>
    </source>
</evidence>
<evidence type="ECO:0000256" key="4">
    <source>
        <dbReference type="SAM" id="Phobius"/>
    </source>
</evidence>
<keyword evidence="4" id="KW-1133">Transmembrane helix</keyword>
<feature type="region of interest" description="Disordered" evidence="3">
    <location>
        <begin position="1"/>
        <end position="49"/>
    </location>
</feature>
<feature type="transmembrane region" description="Helical" evidence="4">
    <location>
        <begin position="57"/>
        <end position="78"/>
    </location>
</feature>
<protein>
    <submittedName>
        <fullName evidence="5">Mce associated protein mas1a</fullName>
    </submittedName>
</protein>
<dbReference type="AlphaFoldDB" id="A0A2X4X7K7"/>
<keyword evidence="2 4" id="KW-0472">Membrane</keyword>
<reference evidence="5 6" key="1">
    <citation type="submission" date="2018-06" db="EMBL/GenBank/DDBJ databases">
        <authorList>
            <consortium name="Pathogen Informatics"/>
            <person name="Doyle S."/>
        </authorList>
    </citation>
    <scope>NUCLEOTIDE SEQUENCE [LARGE SCALE GENOMIC DNA]</scope>
    <source>
        <strain evidence="5 6">NCTC10994</strain>
    </source>
</reference>
<keyword evidence="6" id="KW-1185">Reference proteome</keyword>
<dbReference type="Proteomes" id="UP000249091">
    <property type="component" value="Chromosome 1"/>
</dbReference>
<dbReference type="EMBL" id="LS483468">
    <property type="protein sequence ID" value="SQI32514.1"/>
    <property type="molecule type" value="Genomic_DNA"/>
</dbReference>
<dbReference type="STRING" id="1219011.GCA_001895045_03315"/>
<dbReference type="KEGG" id="rcr:NCTC10994_02223"/>
<evidence type="ECO:0000313" key="5">
    <source>
        <dbReference type="EMBL" id="SQI32514.1"/>
    </source>
</evidence>
<dbReference type="GO" id="GO:0016020">
    <property type="term" value="C:membrane"/>
    <property type="evidence" value="ECO:0007669"/>
    <property type="project" value="UniProtKB-SubCell"/>
</dbReference>
<sequence length="207" mass="21786">MSSDSTSVTADRTGADQVLEDPDADSGDRSVGTADPGKPDADTPARTSPRVRQLGTALLVVLLLVAATAAGVLGWKLLEARAVETAARAAADAARTYAVTLTSVSADDLEGDFGAVLDGATGEFKKMYTESSEQLRQLLIDNQAHAEGVVVDSGIKSATRTKVEVLLFIDQSVTNALVTEPRLDRSRVAMTMELVDGRWLASKVDLP</sequence>
<accession>A0A2X4X7K7</accession>
<keyword evidence="4" id="KW-0812">Transmembrane</keyword>
<dbReference type="PANTHER" id="PTHR37042">
    <property type="entry name" value="OUTER MEMBRANE PROTEIN RV1973"/>
    <property type="match status" value="1"/>
</dbReference>
<evidence type="ECO:0000256" key="1">
    <source>
        <dbReference type="ARBA" id="ARBA00004370"/>
    </source>
</evidence>
<evidence type="ECO:0000313" key="6">
    <source>
        <dbReference type="Proteomes" id="UP000249091"/>
    </source>
</evidence>
<comment type="subcellular location">
    <subcellularLocation>
        <location evidence="1">Membrane</location>
    </subcellularLocation>
</comment>
<dbReference type="PANTHER" id="PTHR37042:SF4">
    <property type="entry name" value="OUTER MEMBRANE PROTEIN RV1973"/>
    <property type="match status" value="1"/>
</dbReference>
<dbReference type="RefSeq" id="WP_072702656.1">
    <property type="nucleotide sequence ID" value="NZ_JAFBBL010000001.1"/>
</dbReference>
<proteinExistence type="predicted"/>